<evidence type="ECO:0000256" key="2">
    <source>
        <dbReference type="ARBA" id="ARBA00004173"/>
    </source>
</evidence>
<evidence type="ECO:0000256" key="15">
    <source>
        <dbReference type="ARBA" id="ARBA00070160"/>
    </source>
</evidence>
<name>A0A8C2YGW2_COTJA</name>
<evidence type="ECO:0000256" key="4">
    <source>
        <dbReference type="ARBA" id="ARBA00022719"/>
    </source>
</evidence>
<reference evidence="17" key="2">
    <citation type="submission" date="2025-08" db="UniProtKB">
        <authorList>
            <consortium name="Ensembl"/>
        </authorList>
    </citation>
    <scope>IDENTIFICATION</scope>
</reference>
<keyword evidence="5" id="KW-0274">FAD</keyword>
<comment type="catalytic activity">
    <reaction evidence="10">
        <text>ubiquinone-10 + hydrogen sulfide + glutathione + H(+) = S-sulfanylglutathione + ubiquinol-10</text>
        <dbReference type="Rhea" id="RHEA:62608"/>
        <dbReference type="ChEBI" id="CHEBI:15378"/>
        <dbReference type="ChEBI" id="CHEBI:29919"/>
        <dbReference type="ChEBI" id="CHEBI:46245"/>
        <dbReference type="ChEBI" id="CHEBI:57925"/>
        <dbReference type="ChEBI" id="CHEBI:58905"/>
        <dbReference type="ChEBI" id="CHEBI:64183"/>
    </reaction>
    <physiologicalReaction direction="left-to-right" evidence="10">
        <dbReference type="Rhea" id="RHEA:62609"/>
    </physiologicalReaction>
</comment>
<keyword evidence="8" id="KW-0496">Mitochondrion</keyword>
<evidence type="ECO:0000313" key="18">
    <source>
        <dbReference type="Proteomes" id="UP000694412"/>
    </source>
</evidence>
<dbReference type="Ensembl" id="ENSCJPT00005034805.1">
    <property type="protein sequence ID" value="ENSCJPP00005025599.1"/>
    <property type="gene ID" value="ENSCJPG00005020080.1"/>
</dbReference>
<keyword evidence="6" id="KW-0809">Transit peptide</keyword>
<dbReference type="AlphaFoldDB" id="A0A8C2YGW2"/>
<evidence type="ECO:0000256" key="6">
    <source>
        <dbReference type="ARBA" id="ARBA00022946"/>
    </source>
</evidence>
<evidence type="ECO:0000256" key="11">
    <source>
        <dbReference type="ARBA" id="ARBA00052986"/>
    </source>
</evidence>
<reference evidence="17" key="1">
    <citation type="submission" date="2015-11" db="EMBL/GenBank/DDBJ databases">
        <authorList>
            <consortium name="International Coturnix japonica Genome Analysis Consortium"/>
            <person name="Warren W."/>
            <person name="Burt D.W."/>
            <person name="Antin P.B."/>
            <person name="Lanford R."/>
            <person name="Gros J."/>
            <person name="Wilson R.K."/>
        </authorList>
    </citation>
    <scope>NUCLEOTIDE SEQUENCE [LARGE SCALE GENOMIC DNA]</scope>
</reference>
<protein>
    <recommendedName>
        <fullName evidence="15">Sulfide:quinone oxidoreductase, mitochondrial</fullName>
        <ecNumber evidence="14">1.8.5.8</ecNumber>
    </recommendedName>
    <alternativeName>
        <fullName evidence="16">Sulfide quinone oxidoreductase</fullName>
    </alternativeName>
</protein>
<comment type="subcellular location">
    <subcellularLocation>
        <location evidence="2">Mitochondrion</location>
    </subcellularLocation>
</comment>
<evidence type="ECO:0000256" key="16">
    <source>
        <dbReference type="ARBA" id="ARBA00082958"/>
    </source>
</evidence>
<evidence type="ECO:0000256" key="9">
    <source>
        <dbReference type="ARBA" id="ARBA00051038"/>
    </source>
</evidence>
<keyword evidence="4" id="KW-0874">Quinone</keyword>
<comment type="catalytic activity">
    <reaction evidence="9">
        <text>ubiquinone-10 + hydrogen sulfide + sulfite + 2 H(+) = ubiquinol-10 + thiosulfate</text>
        <dbReference type="Rhea" id="RHEA:38359"/>
        <dbReference type="ChEBI" id="CHEBI:15378"/>
        <dbReference type="ChEBI" id="CHEBI:17359"/>
        <dbReference type="ChEBI" id="CHEBI:29919"/>
        <dbReference type="ChEBI" id="CHEBI:33542"/>
        <dbReference type="ChEBI" id="CHEBI:46245"/>
        <dbReference type="ChEBI" id="CHEBI:64183"/>
    </reaction>
    <physiologicalReaction direction="left-to-right" evidence="9">
        <dbReference type="Rhea" id="RHEA:38360"/>
    </physiologicalReaction>
</comment>
<dbReference type="Proteomes" id="UP000694412">
    <property type="component" value="Chromosome 10"/>
</dbReference>
<dbReference type="GO" id="GO:0048038">
    <property type="term" value="F:quinone binding"/>
    <property type="evidence" value="ECO:0007669"/>
    <property type="project" value="UniProtKB-KW"/>
</dbReference>
<dbReference type="GO" id="GO:0070221">
    <property type="term" value="P:sulfide oxidation, using sulfide:quinone oxidoreductase"/>
    <property type="evidence" value="ECO:0007669"/>
    <property type="project" value="Ensembl"/>
</dbReference>
<dbReference type="GeneTree" id="ENSGT00390000019406"/>
<accession>A0A8C2YGW2</accession>
<dbReference type="PANTHER" id="PTHR10632:SF2">
    <property type="entry name" value="SULFIDE:QUINONE OXIDOREDUCTASE, MITOCHONDRIAL"/>
    <property type="match status" value="1"/>
</dbReference>
<evidence type="ECO:0000256" key="7">
    <source>
        <dbReference type="ARBA" id="ARBA00023002"/>
    </source>
</evidence>
<evidence type="ECO:0000256" key="10">
    <source>
        <dbReference type="ARBA" id="ARBA00052810"/>
    </source>
</evidence>
<sequence>MSPVGAALSCSCLRPGVWLLLKPGIQKKSSLGLHTAARCAAKDYYEVLVLGGGSGGIAMSARMKRKVGAGNVAVVEPSKTHYYQPLWTLVGAGAKQLSASARPTESVMPEGVEWIKSRVTALDPDKNCVRLENDVKTKFLLSICLPEGFHHPKIGSNYSVHTVEKTWKALQDFKEGNAIFTFPNTPVKCAGAPQKIMYLSEAYWRKTGKRPKANIMFNTSLGVIFGVKKYADALLEIIKERNIAVNYKCNLVEVRADKQEAVFENLDKPGETEVHQYEMLHVTPPMGPPDVLINSPVSDENGWVDVNKETLQHKKYPNVFGIGDCTNLPTSRTAAAVAAQSGVLDKTISLVMKNQSPTKKYDGYTSCPLVTSYNKVILAEFDYNAQPLETFPIDQSKQRTTMYHMKADMMPILYWNALLKGYWGGPAPIRKLMHLGLK</sequence>
<evidence type="ECO:0000256" key="3">
    <source>
        <dbReference type="ARBA" id="ARBA00022630"/>
    </source>
</evidence>
<dbReference type="FunFam" id="3.50.50.60:FF:000034">
    <property type="entry name" value="sulfide:quinone oxidoreductase, mitochondrial"/>
    <property type="match status" value="1"/>
</dbReference>
<dbReference type="PANTHER" id="PTHR10632">
    <property type="entry name" value="SULFIDE:QUINONE OXIDOREDUCTASE"/>
    <property type="match status" value="1"/>
</dbReference>
<dbReference type="EC" id="1.8.5.8" evidence="14"/>
<dbReference type="InterPro" id="IPR036188">
    <property type="entry name" value="FAD/NAD-bd_sf"/>
</dbReference>
<gene>
    <name evidence="17" type="primary">SQOR</name>
</gene>
<keyword evidence="3" id="KW-0285">Flavoprotein</keyword>
<dbReference type="Gene3D" id="3.50.50.60">
    <property type="entry name" value="FAD/NAD(P)-binding domain"/>
    <property type="match status" value="3"/>
</dbReference>
<evidence type="ECO:0000256" key="5">
    <source>
        <dbReference type="ARBA" id="ARBA00022827"/>
    </source>
</evidence>
<evidence type="ECO:0000256" key="12">
    <source>
        <dbReference type="ARBA" id="ARBA00059167"/>
    </source>
</evidence>
<keyword evidence="18" id="KW-1185">Reference proteome</keyword>
<dbReference type="InterPro" id="IPR015904">
    <property type="entry name" value="Sulphide_quinone_reductase"/>
</dbReference>
<comment type="function">
    <text evidence="12">Catalyzes the oxidation of hydrogen sulfide with the help of a quinone, such as ubiquinone-10, giving rise to thiosulfate and ultimately to sulfane (molecular sulfur) atoms. Requires an additional electron acceptor; can use sulfite, sulfide or cyanide (in vitro). It is believed the in vivo electron acceptor is glutathione.</text>
</comment>
<evidence type="ECO:0000256" key="14">
    <source>
        <dbReference type="ARBA" id="ARBA00066447"/>
    </source>
</evidence>
<comment type="cofactor">
    <cofactor evidence="1">
        <name>FAD</name>
        <dbReference type="ChEBI" id="CHEBI:57692"/>
    </cofactor>
</comment>
<comment type="similarity">
    <text evidence="13">Belongs to the SQRD family.</text>
</comment>
<organism evidence="17 18">
    <name type="scientific">Coturnix japonica</name>
    <name type="common">Japanese quail</name>
    <name type="synonym">Coturnix coturnix japonica</name>
    <dbReference type="NCBI Taxonomy" id="93934"/>
    <lineage>
        <taxon>Eukaryota</taxon>
        <taxon>Metazoa</taxon>
        <taxon>Chordata</taxon>
        <taxon>Craniata</taxon>
        <taxon>Vertebrata</taxon>
        <taxon>Euteleostomi</taxon>
        <taxon>Archelosauria</taxon>
        <taxon>Archosauria</taxon>
        <taxon>Dinosauria</taxon>
        <taxon>Saurischia</taxon>
        <taxon>Theropoda</taxon>
        <taxon>Coelurosauria</taxon>
        <taxon>Aves</taxon>
        <taxon>Neognathae</taxon>
        <taxon>Galloanserae</taxon>
        <taxon>Galliformes</taxon>
        <taxon>Phasianidae</taxon>
        <taxon>Perdicinae</taxon>
        <taxon>Coturnix</taxon>
    </lineage>
</organism>
<evidence type="ECO:0000256" key="8">
    <source>
        <dbReference type="ARBA" id="ARBA00023128"/>
    </source>
</evidence>
<dbReference type="GO" id="GO:0070224">
    <property type="term" value="F:sulfide:quinone oxidoreductase activity"/>
    <property type="evidence" value="ECO:0007669"/>
    <property type="project" value="Ensembl"/>
</dbReference>
<evidence type="ECO:0000313" key="17">
    <source>
        <dbReference type="Ensembl" id="ENSCJPP00005025599.1"/>
    </source>
</evidence>
<dbReference type="GO" id="GO:0106436">
    <property type="term" value="F:glutathione-dependent sulfide quinone oxidoreductase activity"/>
    <property type="evidence" value="ECO:0007669"/>
    <property type="project" value="UniProtKB-EC"/>
</dbReference>
<dbReference type="GO" id="GO:0071949">
    <property type="term" value="F:FAD binding"/>
    <property type="evidence" value="ECO:0007669"/>
    <property type="project" value="TreeGrafter"/>
</dbReference>
<keyword evidence="7" id="KW-0560">Oxidoreductase</keyword>
<evidence type="ECO:0000256" key="13">
    <source>
        <dbReference type="ARBA" id="ARBA00060891"/>
    </source>
</evidence>
<evidence type="ECO:0000256" key="1">
    <source>
        <dbReference type="ARBA" id="ARBA00001974"/>
    </source>
</evidence>
<comment type="catalytic activity">
    <reaction evidence="11">
        <text>a quinone + hydrogen sulfide + glutathione + H(+) = S-sulfanylglutathione + a quinol</text>
        <dbReference type="Rhea" id="RHEA:55156"/>
        <dbReference type="ChEBI" id="CHEBI:15378"/>
        <dbReference type="ChEBI" id="CHEBI:24646"/>
        <dbReference type="ChEBI" id="CHEBI:29919"/>
        <dbReference type="ChEBI" id="CHEBI:57925"/>
        <dbReference type="ChEBI" id="CHEBI:58905"/>
        <dbReference type="ChEBI" id="CHEBI:132124"/>
        <dbReference type="EC" id="1.8.5.8"/>
    </reaction>
    <physiologicalReaction direction="left-to-right" evidence="11">
        <dbReference type="Rhea" id="RHEA:55157"/>
    </physiologicalReaction>
</comment>
<dbReference type="GO" id="GO:0005739">
    <property type="term" value="C:mitochondrion"/>
    <property type="evidence" value="ECO:0007669"/>
    <property type="project" value="UniProtKB-SubCell"/>
</dbReference>
<proteinExistence type="inferred from homology"/>
<reference evidence="17" key="3">
    <citation type="submission" date="2025-09" db="UniProtKB">
        <authorList>
            <consortium name="Ensembl"/>
        </authorList>
    </citation>
    <scope>IDENTIFICATION</scope>
</reference>
<dbReference type="SUPFAM" id="SSF51905">
    <property type="entry name" value="FAD/NAD(P)-binding domain"/>
    <property type="match status" value="2"/>
</dbReference>